<dbReference type="CDD" id="cd06325">
    <property type="entry name" value="PBP1_ABC_unchar_transporter"/>
    <property type="match status" value="1"/>
</dbReference>
<dbReference type="KEGG" id="bvz:BRAD3257_6277"/>
<name>A0A2U3Q755_9BRAD</name>
<dbReference type="AlphaFoldDB" id="A0A2U3Q755"/>
<gene>
    <name evidence="1" type="ORF">BRAD3257_6277</name>
</gene>
<dbReference type="InterPro" id="IPR007487">
    <property type="entry name" value="ABC_transpt-TYRBP-like"/>
</dbReference>
<reference evidence="1 2" key="1">
    <citation type="submission" date="2018-03" db="EMBL/GenBank/DDBJ databases">
        <authorList>
            <person name="Gully D."/>
        </authorList>
    </citation>
    <scope>NUCLEOTIDE SEQUENCE [LARGE SCALE GENOMIC DNA]</scope>
    <source>
        <strain evidence="1">ORS3257</strain>
    </source>
</reference>
<evidence type="ECO:0008006" key="3">
    <source>
        <dbReference type="Google" id="ProtNLM"/>
    </source>
</evidence>
<dbReference type="Pfam" id="PF04392">
    <property type="entry name" value="ABC_sub_bind"/>
    <property type="match status" value="1"/>
</dbReference>
<sequence length="325" mass="35772">MKRRRFVLGLSTSVILPTLAKAQQRKRRPRLGALITIGSEAQDRIAALNRGLRVRGWTDGENLEIEYHWADGSKQRIAEIANVLVNSRPDLILAHSSPSVPPLLRLTQDIPIVFVQVSDPVGQGFVKNLTRPGGNVTGFAAFEFSVAGKWVELLKELSPNVDRIGILYNPTTTPYDQYVVHGKAAADALGIPLTQVEVRDRGEINLILGKFGERPGGGLVLLPDPFTSIHREAIVDTAARLGVSAIYPYRAYVDSGGLCSYSYDVSDLFFRSATYVDRILRGEKAGDLPVQLVTRYQLVFNLKTAKRMGLTLPPTLLARADEVIE</sequence>
<evidence type="ECO:0000313" key="2">
    <source>
        <dbReference type="Proteomes" id="UP000246085"/>
    </source>
</evidence>
<dbReference type="Proteomes" id="UP000246085">
    <property type="component" value="Chromosome BRAD3257"/>
</dbReference>
<organism evidence="1 2">
    <name type="scientific">Bradyrhizobium vignae</name>
    <dbReference type="NCBI Taxonomy" id="1549949"/>
    <lineage>
        <taxon>Bacteria</taxon>
        <taxon>Pseudomonadati</taxon>
        <taxon>Pseudomonadota</taxon>
        <taxon>Alphaproteobacteria</taxon>
        <taxon>Hyphomicrobiales</taxon>
        <taxon>Nitrobacteraceae</taxon>
        <taxon>Bradyrhizobium</taxon>
    </lineage>
</organism>
<dbReference type="Gene3D" id="3.40.50.2300">
    <property type="match status" value="2"/>
</dbReference>
<dbReference type="RefSeq" id="WP_122404613.1">
    <property type="nucleotide sequence ID" value="NZ_LS398110.1"/>
</dbReference>
<dbReference type="PANTHER" id="PTHR35271:SF1">
    <property type="entry name" value="ABC TRANSPORTER, SUBSTRATE-BINDING LIPOPROTEIN"/>
    <property type="match status" value="1"/>
</dbReference>
<dbReference type="PANTHER" id="PTHR35271">
    <property type="entry name" value="ABC TRANSPORTER, SUBSTRATE-BINDING LIPOPROTEIN-RELATED"/>
    <property type="match status" value="1"/>
</dbReference>
<dbReference type="EMBL" id="LS398110">
    <property type="protein sequence ID" value="SPP97178.1"/>
    <property type="molecule type" value="Genomic_DNA"/>
</dbReference>
<protein>
    <recommendedName>
        <fullName evidence="3">ABC transporter substrate-binding protein</fullName>
    </recommendedName>
</protein>
<evidence type="ECO:0000313" key="1">
    <source>
        <dbReference type="EMBL" id="SPP97178.1"/>
    </source>
</evidence>
<proteinExistence type="predicted"/>
<accession>A0A2U3Q755</accession>